<comment type="caution">
    <text evidence="1">The sequence shown here is derived from an EMBL/GenBank/DDBJ whole genome shotgun (WGS) entry which is preliminary data.</text>
</comment>
<protein>
    <submittedName>
        <fullName evidence="1">DUF4276 family protein</fullName>
    </submittedName>
</protein>
<sequence>MKVEIYVEGTSDKLAMEALLKTLIDQKIQQGIIIRFFAVKGNNNERGGDAKIELLTKTPTKAVNIICNQPDSIVVVMPDLYPKNKGFEHETIQEMENGILNEFDKVLKSKNINDVRLRERFRVFCFKHDLETLILAAESQLTNLLSVNPLPIKWTRPVEEQNHHEPPRRIVEQIFKKCGKKYKGTVDAPNILQSARYEDIAELCPQAFKPFVEFLQNLPNL</sequence>
<proteinExistence type="predicted"/>
<gene>
    <name evidence="1" type="ORF">NWP17_12145</name>
</gene>
<evidence type="ECO:0000313" key="2">
    <source>
        <dbReference type="Proteomes" id="UP001159387"/>
    </source>
</evidence>
<organism evidence="1 2">
    <name type="scientific">Chrysosporum bergii ANA360D</name>
    <dbReference type="NCBI Taxonomy" id="617107"/>
    <lineage>
        <taxon>Bacteria</taxon>
        <taxon>Bacillati</taxon>
        <taxon>Cyanobacteriota</taxon>
        <taxon>Cyanophyceae</taxon>
        <taxon>Nostocales</taxon>
        <taxon>Nodulariaceae</taxon>
        <taxon>Chrysosporum</taxon>
    </lineage>
</organism>
<evidence type="ECO:0000313" key="1">
    <source>
        <dbReference type="EMBL" id="MDH6061180.1"/>
    </source>
</evidence>
<keyword evidence="2" id="KW-1185">Reference proteome</keyword>
<dbReference type="Pfam" id="PF14103">
    <property type="entry name" value="DUF4276"/>
    <property type="match status" value="1"/>
</dbReference>
<dbReference type="RefSeq" id="WP_280655166.1">
    <property type="nucleotide sequence ID" value="NZ_JANQDH010000079.1"/>
</dbReference>
<dbReference type="EMBL" id="JANQDH010000079">
    <property type="protein sequence ID" value="MDH6061180.1"/>
    <property type="molecule type" value="Genomic_DNA"/>
</dbReference>
<dbReference type="AlphaFoldDB" id="A0AA43GTC1"/>
<dbReference type="InterPro" id="IPR025455">
    <property type="entry name" value="DUF4276"/>
</dbReference>
<name>A0AA43GTC1_9CYAN</name>
<dbReference type="Proteomes" id="UP001159387">
    <property type="component" value="Unassembled WGS sequence"/>
</dbReference>
<accession>A0AA43GTC1</accession>
<reference evidence="1 2" key="1">
    <citation type="journal article" date="2023" name="J. Phycol.">
        <title>Chrysosporum ovalisporum is synonymous with the true-branching cyanobacterium Umezakia natans (Nostocales/Aphanizomenonaceae).</title>
        <authorList>
            <person name="McGregor G.B."/>
            <person name="Sendall B.C."/>
            <person name="Niiyama Y."/>
            <person name="Tuji A."/>
            <person name="Willis A."/>
        </authorList>
    </citation>
    <scope>NUCLEOTIDE SEQUENCE [LARGE SCALE GENOMIC DNA]</scope>
    <source>
        <strain evidence="1 2">ANA360D</strain>
    </source>
</reference>